<dbReference type="EMBL" id="JAEHFV010000004">
    <property type="protein sequence ID" value="MBK0370282.1"/>
    <property type="molecule type" value="Genomic_DNA"/>
</dbReference>
<evidence type="ECO:0000259" key="2">
    <source>
        <dbReference type="Pfam" id="PF19783"/>
    </source>
</evidence>
<evidence type="ECO:0000256" key="1">
    <source>
        <dbReference type="SAM" id="SignalP"/>
    </source>
</evidence>
<evidence type="ECO:0000313" key="3">
    <source>
        <dbReference type="EMBL" id="MBK0370282.1"/>
    </source>
</evidence>
<dbReference type="InterPro" id="IPR046235">
    <property type="entry name" value="DUF6268"/>
</dbReference>
<name>A0A934PMK6_9FLAO</name>
<feature type="chain" id="PRO_5038048170" description="DUF6268 domain-containing protein" evidence="1">
    <location>
        <begin position="21"/>
        <end position="280"/>
    </location>
</feature>
<keyword evidence="4" id="KW-1185">Reference proteome</keyword>
<feature type="signal peptide" evidence="1">
    <location>
        <begin position="1"/>
        <end position="20"/>
    </location>
</feature>
<reference evidence="3" key="1">
    <citation type="submission" date="2020-12" db="EMBL/GenBank/DDBJ databases">
        <title>Bacterial novel species Flavobacterium sp. SE-1-e isolated from soil.</title>
        <authorList>
            <person name="Jung H.-Y."/>
        </authorList>
    </citation>
    <scope>NUCLEOTIDE SEQUENCE</scope>
    <source>
        <strain evidence="3">SE-1-e</strain>
    </source>
</reference>
<gene>
    <name evidence="3" type="ORF">I5M07_10565</name>
</gene>
<accession>A0A934PMK6</accession>
<keyword evidence="1" id="KW-0732">Signal</keyword>
<proteinExistence type="predicted"/>
<feature type="domain" description="DUF6268" evidence="2">
    <location>
        <begin position="98"/>
        <end position="278"/>
    </location>
</feature>
<dbReference type="AlphaFoldDB" id="A0A934PMK6"/>
<evidence type="ECO:0000313" key="4">
    <source>
        <dbReference type="Proteomes" id="UP000609172"/>
    </source>
</evidence>
<comment type="caution">
    <text evidence="3">The sequence shown here is derived from an EMBL/GenBank/DDBJ whole genome shotgun (WGS) entry which is preliminary data.</text>
</comment>
<dbReference type="RefSeq" id="WP_200106415.1">
    <property type="nucleotide sequence ID" value="NZ_JAEHFV010000004.1"/>
</dbReference>
<organism evidence="3 4">
    <name type="scientific">Flavobacterium agrisoli</name>
    <dbReference type="NCBI Taxonomy" id="2793066"/>
    <lineage>
        <taxon>Bacteria</taxon>
        <taxon>Pseudomonadati</taxon>
        <taxon>Bacteroidota</taxon>
        <taxon>Flavobacteriia</taxon>
        <taxon>Flavobacteriales</taxon>
        <taxon>Flavobacteriaceae</taxon>
        <taxon>Flavobacterium</taxon>
    </lineage>
</organism>
<dbReference type="Pfam" id="PF19783">
    <property type="entry name" value="DUF6268"/>
    <property type="match status" value="1"/>
</dbReference>
<protein>
    <recommendedName>
        <fullName evidence="2">DUF6268 domain-containing protein</fullName>
    </recommendedName>
</protein>
<sequence>MKIPPLIYFLLTAPLVSIQAQNGFTAQGNVLTAASEQVNWNQASIGIGFNFAKNKAVAFENSLSYTHANATYDNRYTNWQNNQNGFNEIKNTIEATLKFSAKTAVKANILPSLSFQEKIGIDNVSILGGLELHQIIGSNLVLMAGVSRSSFLGSPKMVPIGAVAYQVNEQINVKVGYPNSVISYSNNERNQFRLWNSFTGNFYNVDSEKYAEENTQRLSISQISTALEYERNIDNNWIINLRGGYDSNRKYQLIQNNGTVVSDLNVGNGPCFSFGIKYKH</sequence>
<dbReference type="Proteomes" id="UP000609172">
    <property type="component" value="Unassembled WGS sequence"/>
</dbReference>